<reference evidence="2" key="2">
    <citation type="submission" date="2016-02" db="EMBL/GenBank/DDBJ databases">
        <title>Draft genome sequence of five rapidly growing Mycobacterium species.</title>
        <authorList>
            <person name="Katahira K."/>
            <person name="Gotou Y."/>
            <person name="Iida K."/>
            <person name="Ogura Y."/>
            <person name="Hayashi T."/>
        </authorList>
    </citation>
    <scope>NUCLEOTIDE SEQUENCE [LARGE SCALE GENOMIC DNA]</scope>
    <source>
        <strain evidence="2">JCM6368</strain>
    </source>
</reference>
<dbReference type="PANTHER" id="PTHR11070">
    <property type="entry name" value="UVRD / RECB / PCRA DNA HELICASE FAMILY MEMBER"/>
    <property type="match status" value="1"/>
</dbReference>
<comment type="caution">
    <text evidence="1">The sequence shown here is derived from an EMBL/GenBank/DDBJ whole genome shotgun (WGS) entry which is preliminary data.</text>
</comment>
<dbReference type="AlphaFoldDB" id="A0A117IEE9"/>
<accession>A0A117IEE9</accession>
<dbReference type="GO" id="GO:0031297">
    <property type="term" value="P:replication fork processing"/>
    <property type="evidence" value="ECO:0007669"/>
    <property type="project" value="TreeGrafter"/>
</dbReference>
<proteinExistence type="predicted"/>
<keyword evidence="1" id="KW-0378">Hydrolase</keyword>
<dbReference type="GO" id="GO:0005524">
    <property type="term" value="F:ATP binding"/>
    <property type="evidence" value="ECO:0007669"/>
    <property type="project" value="InterPro"/>
</dbReference>
<reference evidence="1 2" key="1">
    <citation type="journal article" date="2016" name="Genome Announc.">
        <title>Draft Genome Sequences of Five Rapidly Growing Mycobacterium Species, M. thermoresistibile, M. fortuitum subsp. acetamidolyticum, M. canariasense, M. brisbanense, and M. novocastrense.</title>
        <authorList>
            <person name="Katahira K."/>
            <person name="Ogura Y."/>
            <person name="Gotoh Y."/>
            <person name="Hayashi T."/>
        </authorList>
    </citation>
    <scope>NUCLEOTIDE SEQUENCE [LARGE SCALE GENOMIC DNA]</scope>
    <source>
        <strain evidence="1 2">JCM6368</strain>
    </source>
</reference>
<keyword evidence="1" id="KW-0067">ATP-binding</keyword>
<name>A0A117IEE9_MYCFO</name>
<gene>
    <name evidence="1" type="ORF">RMCFA_2673</name>
</gene>
<sequence length="472" mass="51846">MTVRPTGEQQAIVAAAKTGKHLVIQAGAGTGKTSTLRMIAAHTRTPMLYVAYNQAIKREAAASFPRHVKCSTSHGLAFPTVGKRYAHRLNGGRQTSRDMAQILGTAWLDLSSTLRITPAQMARIAMDTVQRFCYSADDEIDHHHVPRQPRILGEDHDALAAAVLPYAAKAWADVCDRDGRLRFQHDHYLKMFALGRPKLHSDVILLDEAQDSNPMVSQLVQDQSHAQQIVVGDSNQALYGWRGAIDALDTWNADQRLFLSQSWRFGPVIASEANKWLAKIGAELRLTGNPAVASRLAGLDAPKAVLCRTNAGAMAEVMAMLDRGLKVALVGRGAETIRRLADAAAELKERGRTSHPELFLFTSWEQLQTYVEEESEGRDLKPFVDLIDQYGTDAVLAATDALVDEETAAVAVSTAHASKGREWESVKIGDDYPTDNDRDDTADSDAMIAYVAVTRARVLLDRGALKWIDDER</sequence>
<dbReference type="EMBL" id="BCSZ01000025">
    <property type="protein sequence ID" value="GAT02561.1"/>
    <property type="molecule type" value="Genomic_DNA"/>
</dbReference>
<evidence type="ECO:0000313" key="2">
    <source>
        <dbReference type="Proteomes" id="UP000069705"/>
    </source>
</evidence>
<dbReference type="GO" id="GO:0000724">
    <property type="term" value="P:double-strand break repair via homologous recombination"/>
    <property type="evidence" value="ECO:0007669"/>
    <property type="project" value="TreeGrafter"/>
</dbReference>
<keyword evidence="1" id="KW-0547">Nucleotide-binding</keyword>
<dbReference type="Pfam" id="PF13245">
    <property type="entry name" value="AAA_19"/>
    <property type="match status" value="1"/>
</dbReference>
<dbReference type="RefSeq" id="WP_061263659.1">
    <property type="nucleotide sequence ID" value="NZ_BCSZ01000025.1"/>
</dbReference>
<organism evidence="1 2">
    <name type="scientific">Mycolicibacterium fortuitum subsp. acetamidolyticum</name>
    <dbReference type="NCBI Taxonomy" id="144550"/>
    <lineage>
        <taxon>Bacteria</taxon>
        <taxon>Bacillati</taxon>
        <taxon>Actinomycetota</taxon>
        <taxon>Actinomycetes</taxon>
        <taxon>Mycobacteriales</taxon>
        <taxon>Mycobacteriaceae</taxon>
        <taxon>Mycolicibacterium</taxon>
    </lineage>
</organism>
<dbReference type="Gene3D" id="3.40.50.300">
    <property type="entry name" value="P-loop containing nucleotide triphosphate hydrolases"/>
    <property type="match status" value="2"/>
</dbReference>
<dbReference type="GO" id="GO:0003677">
    <property type="term" value="F:DNA binding"/>
    <property type="evidence" value="ECO:0007669"/>
    <property type="project" value="InterPro"/>
</dbReference>
<dbReference type="GO" id="GO:0043138">
    <property type="term" value="F:3'-5' DNA helicase activity"/>
    <property type="evidence" value="ECO:0007669"/>
    <property type="project" value="TreeGrafter"/>
</dbReference>
<dbReference type="InterPro" id="IPR000212">
    <property type="entry name" value="DNA_helicase_UvrD/REP"/>
</dbReference>
<dbReference type="Proteomes" id="UP000069705">
    <property type="component" value="Unassembled WGS sequence"/>
</dbReference>
<protein>
    <submittedName>
        <fullName evidence="1">Superfamily I DNA and RNA helicase</fullName>
    </submittedName>
</protein>
<dbReference type="PANTHER" id="PTHR11070:SF30">
    <property type="entry name" value="F-BOX DNA HELICASE 1"/>
    <property type="match status" value="1"/>
</dbReference>
<dbReference type="SUPFAM" id="SSF52540">
    <property type="entry name" value="P-loop containing nucleoside triphosphate hydrolases"/>
    <property type="match status" value="1"/>
</dbReference>
<evidence type="ECO:0000313" key="1">
    <source>
        <dbReference type="EMBL" id="GAT02561.1"/>
    </source>
</evidence>
<dbReference type="InterPro" id="IPR027417">
    <property type="entry name" value="P-loop_NTPase"/>
</dbReference>
<keyword evidence="1" id="KW-0347">Helicase</keyword>